<evidence type="ECO:0000256" key="6">
    <source>
        <dbReference type="ARBA" id="ARBA00023136"/>
    </source>
</evidence>
<evidence type="ECO:0000256" key="1">
    <source>
        <dbReference type="ARBA" id="ARBA00004651"/>
    </source>
</evidence>
<dbReference type="Proteomes" id="UP000477739">
    <property type="component" value="Unassembled WGS sequence"/>
</dbReference>
<evidence type="ECO:0000313" key="10">
    <source>
        <dbReference type="Proteomes" id="UP000477739"/>
    </source>
</evidence>
<keyword evidence="3" id="KW-1003">Cell membrane</keyword>
<organism evidence="9 10">
    <name type="scientific">Intestinirhabdus alba</name>
    <dbReference type="NCBI Taxonomy" id="2899544"/>
    <lineage>
        <taxon>Bacteria</taxon>
        <taxon>Pseudomonadati</taxon>
        <taxon>Pseudomonadota</taxon>
        <taxon>Gammaproteobacteria</taxon>
        <taxon>Enterobacterales</taxon>
        <taxon>Enterobacteriaceae</taxon>
        <taxon>Intestinirhabdus</taxon>
    </lineage>
</organism>
<keyword evidence="6 7" id="KW-0472">Membrane</keyword>
<feature type="transmembrane region" description="Helical" evidence="7">
    <location>
        <begin position="12"/>
        <end position="31"/>
    </location>
</feature>
<dbReference type="PANTHER" id="PTHR33778">
    <property type="entry name" value="PROTEIN MGTC"/>
    <property type="match status" value="1"/>
</dbReference>
<evidence type="ECO:0000313" key="9">
    <source>
        <dbReference type="EMBL" id="MTH48020.1"/>
    </source>
</evidence>
<dbReference type="PANTHER" id="PTHR33778:SF1">
    <property type="entry name" value="MAGNESIUM TRANSPORTER YHID-RELATED"/>
    <property type="match status" value="1"/>
</dbReference>
<sequence>MESLMQALPGEAVGHLSVILRMAMALLLGGAMGLERESRGKPVGFKTCVTLAVASCMLTIVSIESAEYFAGISPNIRSDPMRLAAQIISGVGFLGAGVILHRHDDAISGLTTAAIVWASAGLGIACGAGFWFHSLLTTALLMLAIKVSPGLFRSRPRRQPGKVTVSLVLEEGGDLADVLDQLLGGNKMIEALRIRDMKKDRLEVWFRLTLNQQIAVNELYDWLHGIRSVKSVQMAY</sequence>
<evidence type="ECO:0000256" key="5">
    <source>
        <dbReference type="ARBA" id="ARBA00022989"/>
    </source>
</evidence>
<comment type="subcellular location">
    <subcellularLocation>
        <location evidence="7">Cell inner membrane</location>
        <topology evidence="7">Multi-pass membrane protein</topology>
    </subcellularLocation>
    <subcellularLocation>
        <location evidence="1">Cell membrane</location>
        <topology evidence="1">Multi-pass membrane protein</topology>
    </subcellularLocation>
</comment>
<gene>
    <name evidence="9" type="ORF">GJV78_17445</name>
</gene>
<protein>
    <recommendedName>
        <fullName evidence="7">Protein MgtC</fullName>
    </recommendedName>
</protein>
<feature type="transmembrane region" description="Helical" evidence="7">
    <location>
        <begin position="107"/>
        <end position="125"/>
    </location>
</feature>
<evidence type="ECO:0000259" key="8">
    <source>
        <dbReference type="Pfam" id="PF02308"/>
    </source>
</evidence>
<dbReference type="InterPro" id="IPR049177">
    <property type="entry name" value="MgtC_SapB_SrpB_YhiD_N"/>
</dbReference>
<dbReference type="RefSeq" id="WP_155109541.1">
    <property type="nucleotide sequence ID" value="NZ_WMJZ01000028.1"/>
</dbReference>
<comment type="similarity">
    <text evidence="2 7">Belongs to the MgtC/SapB family.</text>
</comment>
<keyword evidence="4 7" id="KW-0812">Transmembrane</keyword>
<keyword evidence="5 7" id="KW-1133">Transmembrane helix</keyword>
<reference evidence="9 10" key="1">
    <citation type="submission" date="2019-11" db="EMBL/GenBank/DDBJ databases">
        <title>Escherichia alba sp. nov. isolated from the gut of plastic-eating superworms Zophobas atratus.</title>
        <authorList>
            <person name="Yang Y."/>
        </authorList>
    </citation>
    <scope>NUCLEOTIDE SEQUENCE [LARGE SCALE GENOMIC DNA]</scope>
    <source>
        <strain evidence="10">BIT-B35</strain>
    </source>
</reference>
<dbReference type="PRINTS" id="PR01837">
    <property type="entry name" value="MGTCSAPBPROT"/>
</dbReference>
<feature type="transmembrane region" description="Helical" evidence="7">
    <location>
        <begin position="83"/>
        <end position="100"/>
    </location>
</feature>
<dbReference type="GO" id="GO:0005886">
    <property type="term" value="C:plasma membrane"/>
    <property type="evidence" value="ECO:0007669"/>
    <property type="project" value="UniProtKB-SubCell"/>
</dbReference>
<accession>A0A6L6ISL5</accession>
<proteinExistence type="inferred from homology"/>
<feature type="transmembrane region" description="Helical" evidence="7">
    <location>
        <begin position="43"/>
        <end position="63"/>
    </location>
</feature>
<evidence type="ECO:0000256" key="3">
    <source>
        <dbReference type="ARBA" id="ARBA00022475"/>
    </source>
</evidence>
<dbReference type="EMBL" id="WMJZ01000028">
    <property type="protein sequence ID" value="MTH48020.1"/>
    <property type="molecule type" value="Genomic_DNA"/>
</dbReference>
<evidence type="ECO:0000256" key="4">
    <source>
        <dbReference type="ARBA" id="ARBA00022692"/>
    </source>
</evidence>
<evidence type="ECO:0000256" key="2">
    <source>
        <dbReference type="ARBA" id="ARBA00009298"/>
    </source>
</evidence>
<keyword evidence="7" id="KW-0997">Cell inner membrane</keyword>
<dbReference type="OrthoDB" id="9811198at2"/>
<evidence type="ECO:0000256" key="7">
    <source>
        <dbReference type="RuleBase" id="RU365041"/>
    </source>
</evidence>
<keyword evidence="10" id="KW-1185">Reference proteome</keyword>
<name>A0A6L6ISL5_9ENTR</name>
<dbReference type="Pfam" id="PF02308">
    <property type="entry name" value="MgtC"/>
    <property type="match status" value="1"/>
</dbReference>
<dbReference type="AlphaFoldDB" id="A0A6L6ISL5"/>
<dbReference type="InterPro" id="IPR003416">
    <property type="entry name" value="MgtC/SapB/SrpB/YhiD_fam"/>
</dbReference>
<feature type="domain" description="MgtC/SapB/SrpB/YhiD N-terminal" evidence="8">
    <location>
        <begin position="22"/>
        <end position="147"/>
    </location>
</feature>
<comment type="caution">
    <text evidence="9">The sequence shown here is derived from an EMBL/GenBank/DDBJ whole genome shotgun (WGS) entry which is preliminary data.</text>
</comment>